<dbReference type="Pfam" id="PF00023">
    <property type="entry name" value="Ank"/>
    <property type="match status" value="1"/>
</dbReference>
<evidence type="ECO:0000256" key="2">
    <source>
        <dbReference type="ARBA" id="ARBA00023043"/>
    </source>
</evidence>
<keyword evidence="2 3" id="KW-0040">ANK repeat</keyword>
<accession>A0A8K0GT67</accession>
<dbReference type="PROSITE" id="PS50297">
    <property type="entry name" value="ANK_REP_REGION"/>
    <property type="match status" value="5"/>
</dbReference>
<feature type="repeat" description="ANK" evidence="3">
    <location>
        <begin position="440"/>
        <end position="469"/>
    </location>
</feature>
<dbReference type="SUPFAM" id="SSF48403">
    <property type="entry name" value="Ankyrin repeat"/>
    <property type="match status" value="1"/>
</dbReference>
<feature type="repeat" description="ANK" evidence="3">
    <location>
        <begin position="407"/>
        <end position="439"/>
    </location>
</feature>
<dbReference type="Pfam" id="PF12796">
    <property type="entry name" value="Ank_2"/>
    <property type="match status" value="2"/>
</dbReference>
<dbReference type="PROSITE" id="PS50088">
    <property type="entry name" value="ANK_REPEAT"/>
    <property type="match status" value="5"/>
</dbReference>
<feature type="domain" description="MSP" evidence="4">
    <location>
        <begin position="1"/>
        <end position="132"/>
    </location>
</feature>
<evidence type="ECO:0000259" key="4">
    <source>
        <dbReference type="PROSITE" id="PS50202"/>
    </source>
</evidence>
<dbReference type="InterPro" id="IPR008962">
    <property type="entry name" value="PapD-like_sf"/>
</dbReference>
<dbReference type="Gene3D" id="2.60.40.10">
    <property type="entry name" value="Immunoglobulins"/>
    <property type="match status" value="1"/>
</dbReference>
<dbReference type="Gene3D" id="1.25.40.20">
    <property type="entry name" value="Ankyrin repeat-containing domain"/>
    <property type="match status" value="2"/>
</dbReference>
<dbReference type="PANTHER" id="PTHR24171:SF9">
    <property type="entry name" value="ANKYRIN REPEAT DOMAIN-CONTAINING PROTEIN 39"/>
    <property type="match status" value="1"/>
</dbReference>
<dbReference type="InterPro" id="IPR013783">
    <property type="entry name" value="Ig-like_fold"/>
</dbReference>
<name>A0A8K0GT67_9ROSA</name>
<dbReference type="InterPro" id="IPR036770">
    <property type="entry name" value="Ankyrin_rpt-contain_sf"/>
</dbReference>
<dbReference type="InterPro" id="IPR000535">
    <property type="entry name" value="MSP_dom"/>
</dbReference>
<keyword evidence="1" id="KW-0677">Repeat</keyword>
<dbReference type="AlphaFoldDB" id="A0A8K0GT67"/>
<dbReference type="PROSITE" id="PS50202">
    <property type="entry name" value="MSP"/>
    <property type="match status" value="1"/>
</dbReference>
<dbReference type="Proteomes" id="UP000796880">
    <property type="component" value="Unassembled WGS sequence"/>
</dbReference>
<feature type="repeat" description="ANK" evidence="3">
    <location>
        <begin position="253"/>
        <end position="285"/>
    </location>
</feature>
<dbReference type="PANTHER" id="PTHR24171">
    <property type="entry name" value="ANKYRIN REPEAT DOMAIN-CONTAINING PROTEIN 39-RELATED"/>
    <property type="match status" value="1"/>
</dbReference>
<dbReference type="InterPro" id="IPR002110">
    <property type="entry name" value="Ankyrin_rpt"/>
</dbReference>
<dbReference type="EMBL" id="VOIH02000011">
    <property type="protein sequence ID" value="KAF3433360.1"/>
    <property type="molecule type" value="Genomic_DNA"/>
</dbReference>
<evidence type="ECO:0000313" key="5">
    <source>
        <dbReference type="EMBL" id="KAF3433360.1"/>
    </source>
</evidence>
<dbReference type="Pfam" id="PF00635">
    <property type="entry name" value="Motile_Sperm"/>
    <property type="match status" value="1"/>
</dbReference>
<dbReference type="PRINTS" id="PR01415">
    <property type="entry name" value="ANKYRIN"/>
</dbReference>
<gene>
    <name evidence="5" type="ORF">FNV43_RR24462</name>
</gene>
<feature type="repeat" description="ANK" evidence="3">
    <location>
        <begin position="286"/>
        <end position="318"/>
    </location>
</feature>
<reference evidence="5" key="1">
    <citation type="submission" date="2020-03" db="EMBL/GenBank/DDBJ databases">
        <title>A high-quality chromosome-level genome assembly of a woody plant with both climbing and erect habits, Rhamnella rubrinervis.</title>
        <authorList>
            <person name="Lu Z."/>
            <person name="Yang Y."/>
            <person name="Zhu X."/>
            <person name="Sun Y."/>
        </authorList>
    </citation>
    <scope>NUCLEOTIDE SEQUENCE</scope>
    <source>
        <strain evidence="5">BYM</strain>
        <tissue evidence="5">Leaf</tissue>
    </source>
</reference>
<comment type="caution">
    <text evidence="5">The sequence shown here is derived from an EMBL/GenBank/DDBJ whole genome shotgun (WGS) entry which is preliminary data.</text>
</comment>
<evidence type="ECO:0000313" key="6">
    <source>
        <dbReference type="Proteomes" id="UP000796880"/>
    </source>
</evidence>
<sequence>MEKLVELSEKEVRIDFVLNSKCRANVRLRSLTTTAPIAFKVQTSSPDKFMVSPPTGLIPPLSYATFQVILKPQTLFPTTYPRSPANRFLIKTAQFFHNSLDSTRPAASNINSWFSSIPDGSTEDHKLKVVYMGPSLLRHAVSCGNYVAAKNLIKRQKSIMAELSPRESESLLRVATELANPESMVNLLFEAGLKIEARVQLDNVNYEVDCSKWTSRGWEELHMAAALDRMEEVSEFVKKNGAGSNSFDCRDNMGRTPLHVAAGKGNIRCASVLVELGADKDARSSDGRTALHRAAVNGDRRMDEMLIEMGADPTIRNDRGFTPLDVARDKGHKKVAELMERGEEVVIAARSGDVEQLEWLITQRGASIKYRDEFGFTALHFAAVEGHKDVAMKLIECGSDFESRDSEDHAPLHLAVVGGSLETVEVLVSEGADVNAKTKSRATPLYMATVLGYDDIAEFLIASGASSSP</sequence>
<dbReference type="SMART" id="SM00248">
    <property type="entry name" value="ANK"/>
    <property type="match status" value="8"/>
</dbReference>
<dbReference type="OrthoDB" id="194358at2759"/>
<feature type="repeat" description="ANK" evidence="3">
    <location>
        <begin position="374"/>
        <end position="406"/>
    </location>
</feature>
<dbReference type="SUPFAM" id="SSF49354">
    <property type="entry name" value="PapD-like"/>
    <property type="match status" value="1"/>
</dbReference>
<organism evidence="5 6">
    <name type="scientific">Rhamnella rubrinervis</name>
    <dbReference type="NCBI Taxonomy" id="2594499"/>
    <lineage>
        <taxon>Eukaryota</taxon>
        <taxon>Viridiplantae</taxon>
        <taxon>Streptophyta</taxon>
        <taxon>Embryophyta</taxon>
        <taxon>Tracheophyta</taxon>
        <taxon>Spermatophyta</taxon>
        <taxon>Magnoliopsida</taxon>
        <taxon>eudicotyledons</taxon>
        <taxon>Gunneridae</taxon>
        <taxon>Pentapetalae</taxon>
        <taxon>rosids</taxon>
        <taxon>fabids</taxon>
        <taxon>Rosales</taxon>
        <taxon>Rhamnaceae</taxon>
        <taxon>rhamnoid group</taxon>
        <taxon>Rhamneae</taxon>
        <taxon>Rhamnella</taxon>
    </lineage>
</organism>
<keyword evidence="6" id="KW-1185">Reference proteome</keyword>
<evidence type="ECO:0000256" key="1">
    <source>
        <dbReference type="ARBA" id="ARBA00022737"/>
    </source>
</evidence>
<proteinExistence type="predicted"/>
<evidence type="ECO:0000256" key="3">
    <source>
        <dbReference type="PROSITE-ProRule" id="PRU00023"/>
    </source>
</evidence>
<protein>
    <recommendedName>
        <fullName evidence="4">MSP domain-containing protein</fullName>
    </recommendedName>
</protein>